<evidence type="ECO:0000256" key="2">
    <source>
        <dbReference type="ARBA" id="ARBA00010913"/>
    </source>
</evidence>
<dbReference type="PANTHER" id="PTHR12815:SF18">
    <property type="entry name" value="SORTING AND ASSEMBLY MACHINERY COMPONENT 50 HOMOLOG"/>
    <property type="match status" value="1"/>
</dbReference>
<comment type="similarity">
    <text evidence="2">Belongs to the SAM50/omp85 family.</text>
</comment>
<gene>
    <name evidence="7" type="ORF">HERILL_LOCUS7517</name>
</gene>
<protein>
    <recommendedName>
        <fullName evidence="6">Bacterial surface antigen (D15) domain-containing protein</fullName>
    </recommendedName>
</protein>
<keyword evidence="3" id="KW-1134">Transmembrane beta strand</keyword>
<evidence type="ECO:0000256" key="1">
    <source>
        <dbReference type="ARBA" id="ARBA00004374"/>
    </source>
</evidence>
<dbReference type="OMA" id="IYLDTNH"/>
<sequence length="453" mass="50532">MGASKSKDSQCQIKLPKFYRARKDLDLTICPARIDKVHVAGLSRTTEDYVQRVASRVFRATNFQDVIVECTEAWASLNELGIYKDLRVQIDVSQGANASPNGYEVSFIGTELPRVVGAVGTEVGQNEGSMTFDLTTPNVLGRGERATLHGSYSNSKRTDLTLRISKPYLHTVLGDYKPEVAVEVFRQAAMVPISAYKTENFGMLAEFKMLFPLNWRVSHSFQYEMSFRELYALGKQSPFFISQNCGPRMASLLRHIASIDMRDNRIFPTRGAHMKCTTEYCGLGGNLSYLLGNLHAEVSFPLFAGLSAQFVGRAGVIRNIGKNQPEPPISSLFTLGGPLTLRGFQFGGVGPHCDGYAMGMHSYWATAFHLWAPLPFYSYLGRFGDNFRSHLFYNFGNCDSFSVNNLRAAAGFGVAMRIGERARIECNYCYPLNKEKNDRTQPGLQFGIGYEFI</sequence>
<dbReference type="GO" id="GO:0033108">
    <property type="term" value="P:mitochondrial respiratory chain complex assembly"/>
    <property type="evidence" value="ECO:0007669"/>
    <property type="project" value="TreeGrafter"/>
</dbReference>
<evidence type="ECO:0000313" key="8">
    <source>
        <dbReference type="Proteomes" id="UP000594454"/>
    </source>
</evidence>
<evidence type="ECO:0000259" key="6">
    <source>
        <dbReference type="Pfam" id="PF01103"/>
    </source>
</evidence>
<keyword evidence="5" id="KW-0472">Membrane</keyword>
<dbReference type="Gene3D" id="2.40.160.50">
    <property type="entry name" value="membrane protein fhac: a member of the omp85/tpsb transporter family"/>
    <property type="match status" value="1"/>
</dbReference>
<evidence type="ECO:0000256" key="4">
    <source>
        <dbReference type="ARBA" id="ARBA00022692"/>
    </source>
</evidence>
<dbReference type="InterPro" id="IPR000184">
    <property type="entry name" value="Bac_surfAg_D15"/>
</dbReference>
<keyword evidence="4" id="KW-0812">Transmembrane</keyword>
<organism evidence="7 8">
    <name type="scientific">Hermetia illucens</name>
    <name type="common">Black soldier fly</name>
    <dbReference type="NCBI Taxonomy" id="343691"/>
    <lineage>
        <taxon>Eukaryota</taxon>
        <taxon>Metazoa</taxon>
        <taxon>Ecdysozoa</taxon>
        <taxon>Arthropoda</taxon>
        <taxon>Hexapoda</taxon>
        <taxon>Insecta</taxon>
        <taxon>Pterygota</taxon>
        <taxon>Neoptera</taxon>
        <taxon>Endopterygota</taxon>
        <taxon>Diptera</taxon>
        <taxon>Brachycera</taxon>
        <taxon>Stratiomyomorpha</taxon>
        <taxon>Stratiomyidae</taxon>
        <taxon>Hermetiinae</taxon>
        <taxon>Hermetia</taxon>
    </lineage>
</organism>
<dbReference type="AlphaFoldDB" id="A0A7R8YTP7"/>
<dbReference type="EMBL" id="LR899011">
    <property type="protein sequence ID" value="CAD7084634.1"/>
    <property type="molecule type" value="Genomic_DNA"/>
</dbReference>
<dbReference type="InParanoid" id="A0A7R8YTP7"/>
<keyword evidence="8" id="KW-1185">Reference proteome</keyword>
<evidence type="ECO:0000256" key="5">
    <source>
        <dbReference type="ARBA" id="ARBA00023136"/>
    </source>
</evidence>
<dbReference type="GO" id="GO:0045040">
    <property type="term" value="P:protein insertion into mitochondrial outer membrane"/>
    <property type="evidence" value="ECO:0007669"/>
    <property type="project" value="TreeGrafter"/>
</dbReference>
<dbReference type="Proteomes" id="UP000594454">
    <property type="component" value="Chromosome 3"/>
</dbReference>
<comment type="subcellular location">
    <subcellularLocation>
        <location evidence="1">Mitochondrion outer membrane</location>
        <topology evidence="1">Multi-pass membrane protein</topology>
    </subcellularLocation>
</comment>
<dbReference type="PANTHER" id="PTHR12815">
    <property type="entry name" value="SORTING AND ASSEMBLY MACHINERY SAMM50 PROTEIN FAMILY MEMBER"/>
    <property type="match status" value="1"/>
</dbReference>
<evidence type="ECO:0000256" key="3">
    <source>
        <dbReference type="ARBA" id="ARBA00022452"/>
    </source>
</evidence>
<reference evidence="7 8" key="1">
    <citation type="submission" date="2020-11" db="EMBL/GenBank/DDBJ databases">
        <authorList>
            <person name="Wallbank WR R."/>
            <person name="Pardo Diaz C."/>
            <person name="Kozak K."/>
            <person name="Martin S."/>
            <person name="Jiggins C."/>
            <person name="Moest M."/>
            <person name="Warren A I."/>
            <person name="Generalovic N T."/>
            <person name="Byers J.R.P. K."/>
            <person name="Montejo-Kovacevich G."/>
            <person name="Yen C E."/>
        </authorList>
    </citation>
    <scope>NUCLEOTIDE SEQUENCE [LARGE SCALE GENOMIC DNA]</scope>
</reference>
<dbReference type="FunCoup" id="A0A7R8YTP7">
    <property type="interactions" value="1637"/>
</dbReference>
<dbReference type="GO" id="GO:0005741">
    <property type="term" value="C:mitochondrial outer membrane"/>
    <property type="evidence" value="ECO:0007669"/>
    <property type="project" value="UniProtKB-SubCell"/>
</dbReference>
<evidence type="ECO:0000313" key="7">
    <source>
        <dbReference type="EMBL" id="CAD7084634.1"/>
    </source>
</evidence>
<proteinExistence type="inferred from homology"/>
<name>A0A7R8YTP7_HERIL</name>
<dbReference type="InterPro" id="IPR039910">
    <property type="entry name" value="D15-like"/>
</dbReference>
<dbReference type="Pfam" id="PF01103">
    <property type="entry name" value="Omp85"/>
    <property type="match status" value="1"/>
</dbReference>
<feature type="domain" description="Bacterial surface antigen (D15)" evidence="6">
    <location>
        <begin position="138"/>
        <end position="452"/>
    </location>
</feature>
<dbReference type="OrthoDB" id="1724197at2759"/>
<accession>A0A7R8YTP7</accession>